<dbReference type="InterPro" id="IPR011990">
    <property type="entry name" value="TPR-like_helical_dom_sf"/>
</dbReference>
<dbReference type="Gene3D" id="3.20.20.70">
    <property type="entry name" value="Aldolase class I"/>
    <property type="match status" value="1"/>
</dbReference>
<evidence type="ECO:0000256" key="2">
    <source>
        <dbReference type="ARBA" id="ARBA00022679"/>
    </source>
</evidence>
<gene>
    <name evidence="5" type="primary">SULT6B1</name>
    <name evidence="5" type="ORF">SNAT2548_LOCUS26549</name>
</gene>
<feature type="domain" description="Sulfotransferase" evidence="4">
    <location>
        <begin position="72"/>
        <end position="295"/>
    </location>
</feature>
<dbReference type="Pfam" id="PF00685">
    <property type="entry name" value="Sulfotransfer_1"/>
    <property type="match status" value="1"/>
</dbReference>
<sequence length="936" mass="102765">MKAEEGNLSGALCMLQAALKLAPRDLNCLALACRCLEGLERHTEAIAAAERLCGVDPASTFLALREVFHSKPEDVFVVTFPRCGTTWMVQIVVSCLFGPLAHYEDHAIFLEGSIASSASYVRQIEELPRPRVFKSHVPADMYPGLAHGKDNVLQRYGKVVYVVRNPKDAMISLRHHHANNQSIGWDGSWDEWVDQWIRGQRSLEYGGSYFDHVKGWWKLSRHHPDRVRIVYFEDLKADLAREIKAVADFLGLPLTNKAVTEAAARCQFDAMRQRHQVAEDIRSRVNPDHFRAGEVGSLDRYARRCLDCPCSYQSVGWRKTSTTNRGRTRPGESKEVAGSSRSGSKKQSMQHYDITHSGRFKRMSYETRLEGWDAFRSLEADCFQKTAASNKVILIDRPIDDIVATLETLGVCQNLPDDGTMVCIVGSDTYKRRLPKYAPGVQAADFRFPVARGEADLQSLTSTFARFVGALEVAASLGQLAPAVVSDSFFITLTASDYNQVSPEILRSAARAADLLEFRVDLLGSLEHADIVHQVATVRRIAPGTPLLYTVRSSDHGGKFTGSEDEYFELNKLGLQLCAEFLDVECTWSATNIAALAARRGPSKLVGSYHNFDRFKNCLLDGAASIAKVVVKPKVREDNWIVQEVGKASVPQTGETAFIGLCLGETGKLSRVLNQVMCPSMHPGLTPGAPGQMSVQDILTIRRSLSLFGTSRQFAVIRPWESSCTTQCSKASGFYRDFFSTYFKLLDLPHVCVLDFASTAQEACRLAFLASTGGTLLLDALRGHFSQEVEEATGVCRTEMAKSSGFVDCIVGNTKAAGHALKSQALVDKLQGQTCKRTALVLGSGPARAAMIGGLQAAGFDEIRFCDMGSSCVVCLVCFAEASTRGAATGHWEPSEALSEVRSGKALDVVVSIEPPGFFWPPPHPGPVRLPATWRD</sequence>
<name>A0A812S9P6_9DINO</name>
<dbReference type="GO" id="GO:0003855">
    <property type="term" value="F:3-dehydroquinate dehydratase activity"/>
    <property type="evidence" value="ECO:0007669"/>
    <property type="project" value="InterPro"/>
</dbReference>
<keyword evidence="2" id="KW-0808">Transferase</keyword>
<comment type="similarity">
    <text evidence="1">Belongs to the sulfotransferase 1 family.</text>
</comment>
<evidence type="ECO:0000313" key="5">
    <source>
        <dbReference type="EMBL" id="CAE7472607.1"/>
    </source>
</evidence>
<comment type="caution">
    <text evidence="5">The sequence shown here is derived from an EMBL/GenBank/DDBJ whole genome shotgun (WGS) entry which is preliminary data.</text>
</comment>
<dbReference type="InterPro" id="IPR027417">
    <property type="entry name" value="P-loop_NTPase"/>
</dbReference>
<organism evidence="5 6">
    <name type="scientific">Symbiodinium natans</name>
    <dbReference type="NCBI Taxonomy" id="878477"/>
    <lineage>
        <taxon>Eukaryota</taxon>
        <taxon>Sar</taxon>
        <taxon>Alveolata</taxon>
        <taxon>Dinophyceae</taxon>
        <taxon>Suessiales</taxon>
        <taxon>Symbiodiniaceae</taxon>
        <taxon>Symbiodinium</taxon>
    </lineage>
</organism>
<feature type="region of interest" description="Disordered" evidence="3">
    <location>
        <begin position="319"/>
        <end position="353"/>
    </location>
</feature>
<dbReference type="PANTHER" id="PTHR11783">
    <property type="entry name" value="SULFOTRANSFERASE SULT"/>
    <property type="match status" value="1"/>
</dbReference>
<dbReference type="SUPFAM" id="SSF52540">
    <property type="entry name" value="P-loop containing nucleoside triphosphate hydrolases"/>
    <property type="match status" value="1"/>
</dbReference>
<dbReference type="CDD" id="cd00502">
    <property type="entry name" value="DHQase_I"/>
    <property type="match status" value="1"/>
</dbReference>
<dbReference type="EMBL" id="CAJNDS010002434">
    <property type="protein sequence ID" value="CAE7472607.1"/>
    <property type="molecule type" value="Genomic_DNA"/>
</dbReference>
<dbReference type="OrthoDB" id="205623at2759"/>
<dbReference type="SUPFAM" id="SSF48452">
    <property type="entry name" value="TPR-like"/>
    <property type="match status" value="1"/>
</dbReference>
<dbReference type="Proteomes" id="UP000604046">
    <property type="component" value="Unassembled WGS sequence"/>
</dbReference>
<dbReference type="AlphaFoldDB" id="A0A812S9P6"/>
<protein>
    <submittedName>
        <fullName evidence="5">SULT6B1 protein</fullName>
    </submittedName>
</protein>
<reference evidence="5" key="1">
    <citation type="submission" date="2021-02" db="EMBL/GenBank/DDBJ databases">
        <authorList>
            <person name="Dougan E. K."/>
            <person name="Rhodes N."/>
            <person name="Thang M."/>
            <person name="Chan C."/>
        </authorList>
    </citation>
    <scope>NUCLEOTIDE SEQUENCE</scope>
</reference>
<evidence type="ECO:0000256" key="3">
    <source>
        <dbReference type="SAM" id="MobiDB-lite"/>
    </source>
</evidence>
<evidence type="ECO:0000256" key="1">
    <source>
        <dbReference type="ARBA" id="ARBA00005771"/>
    </source>
</evidence>
<dbReference type="InterPro" id="IPR000863">
    <property type="entry name" value="Sulfotransferase_dom"/>
</dbReference>
<evidence type="ECO:0000313" key="6">
    <source>
        <dbReference type="Proteomes" id="UP000604046"/>
    </source>
</evidence>
<dbReference type="GO" id="GO:0008146">
    <property type="term" value="F:sulfotransferase activity"/>
    <property type="evidence" value="ECO:0007669"/>
    <property type="project" value="InterPro"/>
</dbReference>
<dbReference type="InterPro" id="IPR013785">
    <property type="entry name" value="Aldolase_TIM"/>
</dbReference>
<proteinExistence type="inferred from homology"/>
<dbReference type="Pfam" id="PF01487">
    <property type="entry name" value="DHquinase_I"/>
    <property type="match status" value="1"/>
</dbReference>
<keyword evidence="6" id="KW-1185">Reference proteome</keyword>
<feature type="compositionally biased region" description="Polar residues" evidence="3">
    <location>
        <begin position="339"/>
        <end position="350"/>
    </location>
</feature>
<evidence type="ECO:0000259" key="4">
    <source>
        <dbReference type="Pfam" id="PF00685"/>
    </source>
</evidence>
<dbReference type="Gene3D" id="3.40.50.300">
    <property type="entry name" value="P-loop containing nucleotide triphosphate hydrolases"/>
    <property type="match status" value="1"/>
</dbReference>
<dbReference type="InterPro" id="IPR001381">
    <property type="entry name" value="DHquinase_I"/>
</dbReference>
<accession>A0A812S9P6</accession>
<dbReference type="SUPFAM" id="SSF51569">
    <property type="entry name" value="Aldolase"/>
    <property type="match status" value="1"/>
</dbReference>